<dbReference type="InterPro" id="IPR037212">
    <property type="entry name" value="Med7/Med21-like"/>
</dbReference>
<evidence type="ECO:0000256" key="6">
    <source>
        <dbReference type="RuleBase" id="RU364060"/>
    </source>
</evidence>
<organism evidence="7 8">
    <name type="scientific">Hypsibius exemplaris</name>
    <name type="common">Freshwater tardigrade</name>
    <dbReference type="NCBI Taxonomy" id="2072580"/>
    <lineage>
        <taxon>Eukaryota</taxon>
        <taxon>Metazoa</taxon>
        <taxon>Ecdysozoa</taxon>
        <taxon>Tardigrada</taxon>
        <taxon>Eutardigrada</taxon>
        <taxon>Parachela</taxon>
        <taxon>Hypsibioidea</taxon>
        <taxon>Hypsibiidae</taxon>
        <taxon>Hypsibius</taxon>
    </lineage>
</organism>
<gene>
    <name evidence="7" type="ORF">BV898_05566</name>
</gene>
<proteinExistence type="inferred from homology"/>
<comment type="subunit">
    <text evidence="6">Component of the Mediator complex.</text>
</comment>
<evidence type="ECO:0000313" key="7">
    <source>
        <dbReference type="EMBL" id="OQV20522.1"/>
    </source>
</evidence>
<evidence type="ECO:0000256" key="2">
    <source>
        <dbReference type="ARBA" id="ARBA00009994"/>
    </source>
</evidence>
<protein>
    <recommendedName>
        <fullName evidence="6">Mediator of RNA polymerase II transcription subunit 7</fullName>
    </recommendedName>
</protein>
<keyword evidence="3 6" id="KW-0805">Transcription regulation</keyword>
<keyword evidence="8" id="KW-1185">Reference proteome</keyword>
<evidence type="ECO:0000256" key="1">
    <source>
        <dbReference type="ARBA" id="ARBA00004123"/>
    </source>
</evidence>
<accession>A0A1W0WZJ0</accession>
<dbReference type="InterPro" id="IPR009244">
    <property type="entry name" value="Mediatior_Med7"/>
</dbReference>
<dbReference type="EMBL" id="MTYJ01000030">
    <property type="protein sequence ID" value="OQV20522.1"/>
    <property type="molecule type" value="Genomic_DNA"/>
</dbReference>
<evidence type="ECO:0000313" key="8">
    <source>
        <dbReference type="Proteomes" id="UP000192578"/>
    </source>
</evidence>
<dbReference type="Pfam" id="PF05983">
    <property type="entry name" value="Med7"/>
    <property type="match status" value="1"/>
</dbReference>
<keyword evidence="5 6" id="KW-0539">Nucleus</keyword>
<dbReference type="PANTHER" id="PTHR21428">
    <property type="entry name" value="MEDIATOR OF RNA POLYMERASE II TRANSCRIPTION SUBUNIT 7"/>
    <property type="match status" value="1"/>
</dbReference>
<comment type="function">
    <text evidence="6">Component of the Mediator complex, a coactivator involved in the regulated transcription of nearly all RNA polymerase II-dependent genes. Mediator functions as a bridge to convey information from gene-specific regulatory proteins to the basal RNA polymerase II transcription machinery.</text>
</comment>
<keyword evidence="6" id="KW-0010">Activator</keyword>
<dbReference type="GO" id="GO:0006357">
    <property type="term" value="P:regulation of transcription by RNA polymerase II"/>
    <property type="evidence" value="ECO:0007669"/>
    <property type="project" value="InterPro"/>
</dbReference>
<evidence type="ECO:0000256" key="4">
    <source>
        <dbReference type="ARBA" id="ARBA00023163"/>
    </source>
</evidence>
<dbReference type="OrthoDB" id="10253553at2759"/>
<sequence length="277" mass="31028">MSLFPKPPEHYFKIYTDEAIHRGRAPLPPPLPVKGGEPFLIFGAPQWNDDYVVRPFESLDIKRLYPQSFDRKRELKKALHSILATFLDLIDVLVKCPRSKKRNDKLEDMNLLFIHFQHLLNEYRVHQARDGVRTMLEVQRRQTLDVTDRLNHQVDKAAEMVALCTTGTAGSDQAQAQFTSALKWDIAHLQARRAAATGPSSASAGTTKQIGRIFDRFMCDLAADADDQEEESTMESSTDWLALTGDQVMLLEGVGSGGMVDESMPGLGGPSEKGIFR</sequence>
<comment type="caution">
    <text evidence="7">The sequence shown here is derived from an EMBL/GenBank/DDBJ whole genome shotgun (WGS) entry which is preliminary data.</text>
</comment>
<dbReference type="GO" id="GO:0070847">
    <property type="term" value="C:core mediator complex"/>
    <property type="evidence" value="ECO:0007669"/>
    <property type="project" value="TreeGrafter"/>
</dbReference>
<dbReference type="Gene3D" id="6.10.140.200">
    <property type="match status" value="1"/>
</dbReference>
<evidence type="ECO:0000256" key="5">
    <source>
        <dbReference type="ARBA" id="ARBA00023242"/>
    </source>
</evidence>
<reference evidence="8" key="1">
    <citation type="submission" date="2017-01" db="EMBL/GenBank/DDBJ databases">
        <title>Comparative genomics of anhydrobiosis in the tardigrade Hypsibius dujardini.</title>
        <authorList>
            <person name="Yoshida Y."/>
            <person name="Koutsovoulos G."/>
            <person name="Laetsch D."/>
            <person name="Stevens L."/>
            <person name="Kumar S."/>
            <person name="Horikawa D."/>
            <person name="Ishino K."/>
            <person name="Komine S."/>
            <person name="Tomita M."/>
            <person name="Blaxter M."/>
            <person name="Arakawa K."/>
        </authorList>
    </citation>
    <scope>NUCLEOTIDE SEQUENCE [LARGE SCALE GENOMIC DNA]</scope>
    <source>
        <strain evidence="8">Z151</strain>
    </source>
</reference>
<evidence type="ECO:0000256" key="3">
    <source>
        <dbReference type="ARBA" id="ARBA00023015"/>
    </source>
</evidence>
<comment type="subcellular location">
    <subcellularLocation>
        <location evidence="1 6">Nucleus</location>
    </subcellularLocation>
</comment>
<comment type="similarity">
    <text evidence="2 6">Belongs to the Mediator complex subunit 7 family.</text>
</comment>
<dbReference type="PANTHER" id="PTHR21428:SF11">
    <property type="entry name" value="MEDIATOR OF RNA POLYMERASE II TRANSCRIPTION SUBUNIT 7"/>
    <property type="match status" value="1"/>
</dbReference>
<dbReference type="SUPFAM" id="SSF140718">
    <property type="entry name" value="Mediator hinge subcomplex-like"/>
    <property type="match status" value="1"/>
</dbReference>
<dbReference type="Proteomes" id="UP000192578">
    <property type="component" value="Unassembled WGS sequence"/>
</dbReference>
<keyword evidence="4 6" id="KW-0804">Transcription</keyword>
<dbReference type="GO" id="GO:0003712">
    <property type="term" value="F:transcription coregulator activity"/>
    <property type="evidence" value="ECO:0007669"/>
    <property type="project" value="InterPro"/>
</dbReference>
<dbReference type="InterPro" id="IPR044888">
    <property type="entry name" value="Mediatior_Med7_sf"/>
</dbReference>
<dbReference type="GO" id="GO:0016592">
    <property type="term" value="C:mediator complex"/>
    <property type="evidence" value="ECO:0007669"/>
    <property type="project" value="InterPro"/>
</dbReference>
<dbReference type="AlphaFoldDB" id="A0A1W0WZJ0"/>
<name>A0A1W0WZJ0_HYPEX</name>